<reference evidence="4" key="1">
    <citation type="journal article" date="2010" name="Nat. Biotechnol.">
        <title>Draft genome sequence of the oilseed species Ricinus communis.</title>
        <authorList>
            <person name="Chan A.P."/>
            <person name="Crabtree J."/>
            <person name="Zhao Q."/>
            <person name="Lorenzi H."/>
            <person name="Orvis J."/>
            <person name="Puiu D."/>
            <person name="Melake-Berhan A."/>
            <person name="Jones K.M."/>
            <person name="Redman J."/>
            <person name="Chen G."/>
            <person name="Cahoon E.B."/>
            <person name="Gedil M."/>
            <person name="Stanke M."/>
            <person name="Haas B.J."/>
            <person name="Wortman J.R."/>
            <person name="Fraser-Liggett C.M."/>
            <person name="Ravel J."/>
            <person name="Rabinowicz P.D."/>
        </authorList>
    </citation>
    <scope>NUCLEOTIDE SEQUENCE [LARGE SCALE GENOMIC DNA]</scope>
    <source>
        <strain evidence="4">cv. Hale</strain>
    </source>
</reference>
<protein>
    <recommendedName>
        <fullName evidence="2">AAA+ ATPase domain-containing protein</fullName>
    </recommendedName>
</protein>
<dbReference type="AlphaFoldDB" id="B9TB43"/>
<dbReference type="SMART" id="SM00382">
    <property type="entry name" value="AAA"/>
    <property type="match status" value="1"/>
</dbReference>
<dbReference type="InterPro" id="IPR049945">
    <property type="entry name" value="AAA_22"/>
</dbReference>
<dbReference type="GO" id="GO:0016887">
    <property type="term" value="F:ATP hydrolysis activity"/>
    <property type="evidence" value="ECO:0007669"/>
    <property type="project" value="InterPro"/>
</dbReference>
<dbReference type="EMBL" id="EQ976178">
    <property type="protein sequence ID" value="EEF26921.1"/>
    <property type="molecule type" value="Genomic_DNA"/>
</dbReference>
<dbReference type="SUPFAM" id="SSF52540">
    <property type="entry name" value="P-loop containing nucleoside triphosphate hydrolases"/>
    <property type="match status" value="1"/>
</dbReference>
<dbReference type="Proteomes" id="UP000008311">
    <property type="component" value="Unassembled WGS sequence"/>
</dbReference>
<proteinExistence type="predicted"/>
<feature type="region of interest" description="Disordered" evidence="1">
    <location>
        <begin position="1"/>
        <end position="23"/>
    </location>
</feature>
<evidence type="ECO:0000313" key="4">
    <source>
        <dbReference type="Proteomes" id="UP000008311"/>
    </source>
</evidence>
<accession>B9TB43</accession>
<dbReference type="Gene3D" id="3.40.50.300">
    <property type="entry name" value="P-loop containing nucleotide triphosphate hydrolases"/>
    <property type="match status" value="1"/>
</dbReference>
<gene>
    <name evidence="3" type="ORF">RCOM_0426780</name>
</gene>
<organism evidence="3 4">
    <name type="scientific">Ricinus communis</name>
    <name type="common">Castor bean</name>
    <dbReference type="NCBI Taxonomy" id="3988"/>
    <lineage>
        <taxon>Eukaryota</taxon>
        <taxon>Viridiplantae</taxon>
        <taxon>Streptophyta</taxon>
        <taxon>Embryophyta</taxon>
        <taxon>Tracheophyta</taxon>
        <taxon>Spermatophyta</taxon>
        <taxon>Magnoliopsida</taxon>
        <taxon>eudicotyledons</taxon>
        <taxon>Gunneridae</taxon>
        <taxon>Pentapetalae</taxon>
        <taxon>rosids</taxon>
        <taxon>fabids</taxon>
        <taxon>Malpighiales</taxon>
        <taxon>Euphorbiaceae</taxon>
        <taxon>Acalyphoideae</taxon>
        <taxon>Acalypheae</taxon>
        <taxon>Ricinus</taxon>
    </lineage>
</organism>
<evidence type="ECO:0000259" key="2">
    <source>
        <dbReference type="SMART" id="SM00382"/>
    </source>
</evidence>
<feature type="domain" description="AAA+ ATPase" evidence="2">
    <location>
        <begin position="44"/>
        <end position="228"/>
    </location>
</feature>
<feature type="compositionally biased region" description="Low complexity" evidence="1">
    <location>
        <begin position="1"/>
        <end position="16"/>
    </location>
</feature>
<name>B9TB43_RICCO</name>
<dbReference type="Pfam" id="PF13401">
    <property type="entry name" value="AAA_22"/>
    <property type="match status" value="1"/>
</dbReference>
<dbReference type="InterPro" id="IPR003593">
    <property type="entry name" value="AAA+_ATPase"/>
</dbReference>
<evidence type="ECO:0000256" key="1">
    <source>
        <dbReference type="SAM" id="MobiDB-lite"/>
    </source>
</evidence>
<dbReference type="InParanoid" id="B9TB43"/>
<sequence length="340" mass="37684">MTTTTQTTKLETTSDTAKQGPRIRHPRIASTIEECQLMLTAGASADLILVCGPTGVGKSTLGHFLVEEEQKQQAEAMAENPGFIPAIRVEAPASGERDFSWRLFFQRILHALEGELDAPRTAYGIDPTTGRVVRPRGNNTNRLSGLRTAVERSLRNRGTRFIVVDEAAHIIRQCPPSRLEQQLDTLKSLSNEYGVQWVLLGSYDLFDLMSLSGQLARRAHVIHFSRYRQDKDSDIRSFNGCLKQLGKGMPALQNVDLLRYAETFQQTTLGCIGTLRTVLMRLDRLVASKGWSEDALCTALLTETQVIQITSEVLDGEERIAPGLHRNSLALPITKSQKAA</sequence>
<evidence type="ECO:0000313" key="3">
    <source>
        <dbReference type="EMBL" id="EEF26921.1"/>
    </source>
</evidence>
<dbReference type="STRING" id="3988.B9TB43"/>
<dbReference type="InterPro" id="IPR027417">
    <property type="entry name" value="P-loop_NTPase"/>
</dbReference>
<keyword evidence="4" id="KW-1185">Reference proteome</keyword>